<accession>A0A1Q9AXF1</accession>
<dbReference type="SUPFAM" id="SSF52540">
    <property type="entry name" value="P-loop containing nucleoside triphosphate hydrolases"/>
    <property type="match status" value="1"/>
</dbReference>
<reference evidence="10 11" key="1">
    <citation type="submission" date="2016-09" db="EMBL/GenBank/DDBJ databases">
        <title>Rhizobium sp. nov., a novel species isolated from the rice rhizosphere.</title>
        <authorList>
            <person name="Zhao J."/>
            <person name="Zhang X."/>
        </authorList>
    </citation>
    <scope>NUCLEOTIDE SEQUENCE [LARGE SCALE GENOMIC DNA]</scope>
    <source>
        <strain evidence="10 11">1.7048</strain>
    </source>
</reference>
<dbReference type="RefSeq" id="WP_075627876.1">
    <property type="nucleotide sequence ID" value="NZ_FOAM01000002.1"/>
</dbReference>
<organism evidence="10 11">
    <name type="scientific">Xaviernesmea oryzae</name>
    <dbReference type="NCBI Taxonomy" id="464029"/>
    <lineage>
        <taxon>Bacteria</taxon>
        <taxon>Pseudomonadati</taxon>
        <taxon>Pseudomonadota</taxon>
        <taxon>Alphaproteobacteria</taxon>
        <taxon>Hyphomicrobiales</taxon>
        <taxon>Rhizobiaceae</taxon>
        <taxon>Rhizobium/Agrobacterium group</taxon>
        <taxon>Xaviernesmea</taxon>
    </lineage>
</organism>
<keyword evidence="11" id="KW-1185">Reference proteome</keyword>
<keyword evidence="3 8" id="KW-0812">Transmembrane</keyword>
<name>A0A1Q9AXF1_9HYPH</name>
<keyword evidence="5 8" id="KW-0472">Membrane</keyword>
<evidence type="ECO:0000256" key="2">
    <source>
        <dbReference type="ARBA" id="ARBA00022475"/>
    </source>
</evidence>
<feature type="transmembrane region" description="Helical" evidence="8">
    <location>
        <begin position="433"/>
        <end position="459"/>
    </location>
</feature>
<dbReference type="OrthoDB" id="7786248at2"/>
<feature type="domain" description="Polysaccharide chain length determinant N-terminal" evidence="9">
    <location>
        <begin position="11"/>
        <end position="104"/>
    </location>
</feature>
<evidence type="ECO:0000256" key="4">
    <source>
        <dbReference type="ARBA" id="ARBA00022989"/>
    </source>
</evidence>
<comment type="subcellular location">
    <subcellularLocation>
        <location evidence="1">Cell membrane</location>
        <topology evidence="1">Multi-pass membrane protein</topology>
    </subcellularLocation>
</comment>
<dbReference type="Gene3D" id="3.40.50.300">
    <property type="entry name" value="P-loop containing nucleotide triphosphate hydrolases"/>
    <property type="match status" value="1"/>
</dbReference>
<proteinExistence type="predicted"/>
<dbReference type="InterPro" id="IPR027417">
    <property type="entry name" value="P-loop_NTPase"/>
</dbReference>
<evidence type="ECO:0000259" key="9">
    <source>
        <dbReference type="Pfam" id="PF02706"/>
    </source>
</evidence>
<evidence type="ECO:0000256" key="7">
    <source>
        <dbReference type="SAM" id="MobiDB-lite"/>
    </source>
</evidence>
<protein>
    <submittedName>
        <fullName evidence="10">Chain-length determining protein</fullName>
    </submittedName>
</protein>
<keyword evidence="2" id="KW-1003">Cell membrane</keyword>
<dbReference type="EMBL" id="MKIP01000043">
    <property type="protein sequence ID" value="OLP60115.1"/>
    <property type="molecule type" value="Genomic_DNA"/>
</dbReference>
<evidence type="ECO:0000256" key="1">
    <source>
        <dbReference type="ARBA" id="ARBA00004651"/>
    </source>
</evidence>
<feature type="region of interest" description="Disordered" evidence="7">
    <location>
        <begin position="464"/>
        <end position="528"/>
    </location>
</feature>
<evidence type="ECO:0000256" key="3">
    <source>
        <dbReference type="ARBA" id="ARBA00022692"/>
    </source>
</evidence>
<feature type="coiled-coil region" evidence="6">
    <location>
        <begin position="208"/>
        <end position="339"/>
    </location>
</feature>
<dbReference type="Proteomes" id="UP000186364">
    <property type="component" value="Unassembled WGS sequence"/>
</dbReference>
<dbReference type="PANTHER" id="PTHR32309:SF13">
    <property type="entry name" value="FERRIC ENTEROBACTIN TRANSPORT PROTEIN FEPE"/>
    <property type="match status" value="1"/>
</dbReference>
<evidence type="ECO:0000313" key="11">
    <source>
        <dbReference type="Proteomes" id="UP000186364"/>
    </source>
</evidence>
<evidence type="ECO:0000313" key="10">
    <source>
        <dbReference type="EMBL" id="OLP60115.1"/>
    </source>
</evidence>
<keyword evidence="6" id="KW-0175">Coiled coil</keyword>
<dbReference type="InterPro" id="IPR003856">
    <property type="entry name" value="LPS_length_determ_N"/>
</dbReference>
<feature type="transmembrane region" description="Helical" evidence="8">
    <location>
        <begin position="28"/>
        <end position="46"/>
    </location>
</feature>
<dbReference type="Pfam" id="PF02706">
    <property type="entry name" value="Wzz"/>
    <property type="match status" value="1"/>
</dbReference>
<comment type="caution">
    <text evidence="10">The sequence shown here is derived from an EMBL/GenBank/DDBJ whole genome shotgun (WGS) entry which is preliminary data.</text>
</comment>
<sequence length="770" mass="83184">MSAERSAADVDIDLSALSAALWRRRWRILAATVIVSALAFAGASMLSPSYQGETRLLIESREPDFSSRQATGGANGQAFDDLAIVSQVQVLQSVDLIKQVARNLKLHERKEFDPTAEPSTVSNLLVLLHLKKNPLDVPPEERVLKAFQEKLQVYQVEKSRVIGVQFTSKDRALAAEIPNEMARVYLSLQSGAKIDSNTEASRWLEPEIANLREKVRAAEQKVADYRSKSDLLPTGENSTFATRQLTDLSTELARIRAERANAQARAEGVRAAIKSGRDAATLNEVAGSPAMQRLSETQAQLQRQIADLSITLLDGHPRLKGLKAQLQGVREQMRDETRKVLQGLDNDAQVAALREQELTRQLNTLKANSAKAGEDEVDLRALEREATAQRQLLETYLARYREAASRVSSNATPADARIISSAVEPSEPIFPKIIPITLVAGLGTLLLTTLFVLLAELFSGRALRPTGRRAPGRPTVRPVAMPLAAERNATPDLADRAEEEAPAGDTMQPAAVAETSVPSAHKEVRDDTTASDALMAEMAALDIDDGQLSDKSTRHEATAFAAADDEMPAADPLSDRMDDVAARLLEDQVAVAVCLSPGGEAGSAATVALARYLADSDRRTVLVDLSGAALPSRLMIPGEHPGITDLLTASVAFGETIHADQLSDAHIIPQGQADPEKALKGAERLTMIIDALASAYEIVLIDCGDADPTTLARLTRVERTRVLICLAEAEEDRLVATLEALSAAGYEDAALLSKVSMPQQNIDEAQRHQI</sequence>
<dbReference type="GO" id="GO:0004713">
    <property type="term" value="F:protein tyrosine kinase activity"/>
    <property type="evidence" value="ECO:0007669"/>
    <property type="project" value="TreeGrafter"/>
</dbReference>
<dbReference type="AlphaFoldDB" id="A0A1Q9AXF1"/>
<dbReference type="InterPro" id="IPR050445">
    <property type="entry name" value="Bact_polysacc_biosynth/exp"/>
</dbReference>
<evidence type="ECO:0000256" key="8">
    <source>
        <dbReference type="SAM" id="Phobius"/>
    </source>
</evidence>
<gene>
    <name evidence="10" type="ORF">BJF93_09990</name>
</gene>
<keyword evidence="4 8" id="KW-1133">Transmembrane helix</keyword>
<evidence type="ECO:0000256" key="5">
    <source>
        <dbReference type="ARBA" id="ARBA00023136"/>
    </source>
</evidence>
<dbReference type="PANTHER" id="PTHR32309">
    <property type="entry name" value="TYROSINE-PROTEIN KINASE"/>
    <property type="match status" value="1"/>
</dbReference>
<dbReference type="GO" id="GO:0005886">
    <property type="term" value="C:plasma membrane"/>
    <property type="evidence" value="ECO:0007669"/>
    <property type="project" value="UniProtKB-SubCell"/>
</dbReference>
<evidence type="ECO:0000256" key="6">
    <source>
        <dbReference type="SAM" id="Coils"/>
    </source>
</evidence>